<dbReference type="InterPro" id="IPR050983">
    <property type="entry name" value="GST_Omega/HSP26"/>
</dbReference>
<comment type="caution">
    <text evidence="4">The sequence shown here is derived from an EMBL/GenBank/DDBJ whole genome shotgun (WGS) entry which is preliminary data.</text>
</comment>
<dbReference type="EMBL" id="JAEPRD010000011">
    <property type="protein sequence ID" value="KAG2210522.1"/>
    <property type="molecule type" value="Genomic_DNA"/>
</dbReference>
<evidence type="ECO:0008006" key="6">
    <source>
        <dbReference type="Google" id="ProtNLM"/>
    </source>
</evidence>
<sequence length="227" mass="25564">MSTDKITFYNASICPFAQRAAIALREAGANFETVNIDLTNKPEWYKDINPETKVPALTTEGQNIAESLVIIEYINDRFPEAKLLPKEAIKRAHVRFGIEYFASKITAGFNKYAFNYSGEGAREAYEVDVNAALNRFNEILTQQSATGPYFLGEEFSLADIAVAPFVLRLYAFNKLILKGYEFEAVKSHPRLAEFIKGVSSRASVQETYAGDEKFIDILVQRYGITRD</sequence>
<dbReference type="Gene3D" id="1.20.1050.10">
    <property type="match status" value="1"/>
</dbReference>
<gene>
    <name evidence="4" type="ORF">INT47_002464</name>
</gene>
<dbReference type="PROSITE" id="PS50404">
    <property type="entry name" value="GST_NTER"/>
    <property type="match status" value="1"/>
</dbReference>
<evidence type="ECO:0000259" key="3">
    <source>
        <dbReference type="PROSITE" id="PS50405"/>
    </source>
</evidence>
<evidence type="ECO:0000256" key="1">
    <source>
        <dbReference type="ARBA" id="ARBA00023002"/>
    </source>
</evidence>
<dbReference type="InterPro" id="IPR010987">
    <property type="entry name" value="Glutathione-S-Trfase_C-like"/>
</dbReference>
<dbReference type="InterPro" id="IPR041695">
    <property type="entry name" value="GST_C_5"/>
</dbReference>
<dbReference type="GO" id="GO:0005737">
    <property type="term" value="C:cytoplasm"/>
    <property type="evidence" value="ECO:0007669"/>
    <property type="project" value="InterPro"/>
</dbReference>
<dbReference type="Pfam" id="PF13417">
    <property type="entry name" value="GST_N_3"/>
    <property type="match status" value="1"/>
</dbReference>
<organism evidence="4 5">
    <name type="scientific">Mucor saturninus</name>
    <dbReference type="NCBI Taxonomy" id="64648"/>
    <lineage>
        <taxon>Eukaryota</taxon>
        <taxon>Fungi</taxon>
        <taxon>Fungi incertae sedis</taxon>
        <taxon>Mucoromycota</taxon>
        <taxon>Mucoromycotina</taxon>
        <taxon>Mucoromycetes</taxon>
        <taxon>Mucorales</taxon>
        <taxon>Mucorineae</taxon>
        <taxon>Mucoraceae</taxon>
        <taxon>Mucor</taxon>
    </lineage>
</organism>
<dbReference type="InterPro" id="IPR040079">
    <property type="entry name" value="Glutathione_S-Trfase"/>
</dbReference>
<dbReference type="CDD" id="cd00299">
    <property type="entry name" value="GST_C_family"/>
    <property type="match status" value="1"/>
</dbReference>
<protein>
    <recommendedName>
        <fullName evidence="6">Glutathione S-transferase</fullName>
    </recommendedName>
</protein>
<dbReference type="InterPro" id="IPR004045">
    <property type="entry name" value="Glutathione_S-Trfase_N"/>
</dbReference>
<dbReference type="Proteomes" id="UP000603453">
    <property type="component" value="Unassembled WGS sequence"/>
</dbReference>
<feature type="domain" description="GST N-terminal" evidence="2">
    <location>
        <begin position="4"/>
        <end position="82"/>
    </location>
</feature>
<dbReference type="SUPFAM" id="SSF47616">
    <property type="entry name" value="GST C-terminal domain-like"/>
    <property type="match status" value="1"/>
</dbReference>
<dbReference type="PANTHER" id="PTHR43968:SF6">
    <property type="entry name" value="GLUTATHIONE S-TRANSFERASE OMEGA"/>
    <property type="match status" value="1"/>
</dbReference>
<dbReference type="OrthoDB" id="202840at2759"/>
<dbReference type="PANTHER" id="PTHR43968">
    <property type="match status" value="1"/>
</dbReference>
<dbReference type="GO" id="GO:0004364">
    <property type="term" value="F:glutathione transferase activity"/>
    <property type="evidence" value="ECO:0007669"/>
    <property type="project" value="InterPro"/>
</dbReference>
<keyword evidence="1" id="KW-0560">Oxidoreductase</keyword>
<evidence type="ECO:0000313" key="5">
    <source>
        <dbReference type="Proteomes" id="UP000603453"/>
    </source>
</evidence>
<dbReference type="FunFam" id="3.40.30.10:FF:000123">
    <property type="entry name" value="Glutathione transferase o1"/>
    <property type="match status" value="1"/>
</dbReference>
<dbReference type="SFLD" id="SFLDG00358">
    <property type="entry name" value="Main_(cytGST)"/>
    <property type="match status" value="1"/>
</dbReference>
<dbReference type="SFLD" id="SFLDS00019">
    <property type="entry name" value="Glutathione_Transferase_(cytos"/>
    <property type="match status" value="1"/>
</dbReference>
<dbReference type="SUPFAM" id="SSF52833">
    <property type="entry name" value="Thioredoxin-like"/>
    <property type="match status" value="1"/>
</dbReference>
<dbReference type="GO" id="GO:0045174">
    <property type="term" value="F:glutathione dehydrogenase (ascorbate) activity"/>
    <property type="evidence" value="ECO:0007669"/>
    <property type="project" value="UniProtKB-ARBA"/>
</dbReference>
<dbReference type="InterPro" id="IPR036282">
    <property type="entry name" value="Glutathione-S-Trfase_C_sf"/>
</dbReference>
<keyword evidence="5" id="KW-1185">Reference proteome</keyword>
<evidence type="ECO:0000259" key="2">
    <source>
        <dbReference type="PROSITE" id="PS50404"/>
    </source>
</evidence>
<reference evidence="4" key="1">
    <citation type="submission" date="2020-12" db="EMBL/GenBank/DDBJ databases">
        <title>Metabolic potential, ecology and presence of endohyphal bacteria is reflected in genomic diversity of Mucoromycotina.</title>
        <authorList>
            <person name="Muszewska A."/>
            <person name="Okrasinska A."/>
            <person name="Steczkiewicz K."/>
            <person name="Drgas O."/>
            <person name="Orlowska M."/>
            <person name="Perlinska-Lenart U."/>
            <person name="Aleksandrzak-Piekarczyk T."/>
            <person name="Szatraj K."/>
            <person name="Zielenkiewicz U."/>
            <person name="Pilsyk S."/>
            <person name="Malc E."/>
            <person name="Mieczkowski P."/>
            <person name="Kruszewska J.S."/>
            <person name="Biernat P."/>
            <person name="Pawlowska J."/>
        </authorList>
    </citation>
    <scope>NUCLEOTIDE SEQUENCE</scope>
    <source>
        <strain evidence="4">WA0000017839</strain>
    </source>
</reference>
<dbReference type="AlphaFoldDB" id="A0A8H7RHS4"/>
<proteinExistence type="predicted"/>
<accession>A0A8H7RHS4</accession>
<evidence type="ECO:0000313" key="4">
    <source>
        <dbReference type="EMBL" id="KAG2210522.1"/>
    </source>
</evidence>
<dbReference type="Pfam" id="PF16865">
    <property type="entry name" value="GST_C_5"/>
    <property type="match status" value="1"/>
</dbReference>
<dbReference type="InterPro" id="IPR005442">
    <property type="entry name" value="GST_omega"/>
</dbReference>
<dbReference type="PROSITE" id="PS50405">
    <property type="entry name" value="GST_CTER"/>
    <property type="match status" value="1"/>
</dbReference>
<dbReference type="PROSITE" id="PS51354">
    <property type="entry name" value="GLUTAREDOXIN_2"/>
    <property type="match status" value="1"/>
</dbReference>
<dbReference type="Gene3D" id="3.40.30.10">
    <property type="entry name" value="Glutaredoxin"/>
    <property type="match status" value="1"/>
</dbReference>
<dbReference type="InterPro" id="IPR036249">
    <property type="entry name" value="Thioredoxin-like_sf"/>
</dbReference>
<name>A0A8H7RHS4_9FUNG</name>
<feature type="domain" description="GST C-terminal" evidence="3">
    <location>
        <begin position="87"/>
        <end position="219"/>
    </location>
</feature>
<dbReference type="PRINTS" id="PR01625">
    <property type="entry name" value="GSTRNSFRASEO"/>
</dbReference>